<dbReference type="SUPFAM" id="SSF56112">
    <property type="entry name" value="Protein kinase-like (PK-like)"/>
    <property type="match status" value="1"/>
</dbReference>
<dbReference type="AlphaFoldDB" id="A0A2P7RL96"/>
<accession>A0A2P7RL96</accession>
<evidence type="ECO:0000313" key="2">
    <source>
        <dbReference type="EMBL" id="PSJ50986.1"/>
    </source>
</evidence>
<dbReference type="Proteomes" id="UP000241229">
    <property type="component" value="Unassembled WGS sequence"/>
</dbReference>
<evidence type="ECO:0000259" key="1">
    <source>
        <dbReference type="Pfam" id="PF01636"/>
    </source>
</evidence>
<dbReference type="InterPro" id="IPR002575">
    <property type="entry name" value="Aminoglycoside_PTrfase"/>
</dbReference>
<dbReference type="RefSeq" id="WP_106775499.1">
    <property type="nucleotide sequence ID" value="NZ_PXYK01000046.1"/>
</dbReference>
<reference evidence="2 3" key="1">
    <citation type="submission" date="2018-03" db="EMBL/GenBank/DDBJ databases">
        <title>The draft genome of Mesorhizobium sp. 6GN-30.</title>
        <authorList>
            <person name="Liu L."/>
            <person name="Li L."/>
            <person name="Wang T."/>
            <person name="Zhang X."/>
            <person name="Liang L."/>
        </authorList>
    </citation>
    <scope>NUCLEOTIDE SEQUENCE [LARGE SCALE GENOMIC DNA]</scope>
    <source>
        <strain evidence="2 3">6GN30</strain>
    </source>
</reference>
<comment type="caution">
    <text evidence="2">The sequence shown here is derived from an EMBL/GenBank/DDBJ whole genome shotgun (WGS) entry which is preliminary data.</text>
</comment>
<protein>
    <submittedName>
        <fullName evidence="2">LPS biosynthesis choline kinase</fullName>
    </submittedName>
</protein>
<proteinExistence type="predicted"/>
<sequence>MRDDEDAHAALRAIPALAGYEGPLQRLGGLTNRVYRAGDLCLRMPGKGTEEYIDRANEAVAAREAAKAGVSPDVVHVDARSGVMVTRFLDGAHTMSPESFKARKGAPARAAAAFRRLHTSGAVFPFRFELFAMIDDYLKILSTRDVALPDGYHDVVREAEAVRAALAANPLPLAACHCDPLCENFLDTGERMWIVDWEYSGMNDPMWDLGDLSVEAGFDGEQEEEMLRAYFGGAPSPSERGRVVIYKAMCDLLWTLWGLIQLANNNPADDFRAYADGRFARCRALMATDAFPRHVAAVRG</sequence>
<feature type="domain" description="Aminoglycoside phosphotransferase" evidence="1">
    <location>
        <begin position="27"/>
        <end position="232"/>
    </location>
</feature>
<dbReference type="PANTHER" id="PTHR22603">
    <property type="entry name" value="CHOLINE/ETHANOALAMINE KINASE"/>
    <property type="match status" value="1"/>
</dbReference>
<dbReference type="GO" id="GO:0004305">
    <property type="term" value="F:ethanolamine kinase activity"/>
    <property type="evidence" value="ECO:0007669"/>
    <property type="project" value="TreeGrafter"/>
</dbReference>
<dbReference type="GO" id="GO:0005737">
    <property type="term" value="C:cytoplasm"/>
    <property type="evidence" value="ECO:0007669"/>
    <property type="project" value="TreeGrafter"/>
</dbReference>
<evidence type="ECO:0000313" key="3">
    <source>
        <dbReference type="Proteomes" id="UP000241229"/>
    </source>
</evidence>
<dbReference type="Pfam" id="PF01636">
    <property type="entry name" value="APH"/>
    <property type="match status" value="1"/>
</dbReference>
<keyword evidence="2" id="KW-0418">Kinase</keyword>
<dbReference type="InterPro" id="IPR011009">
    <property type="entry name" value="Kinase-like_dom_sf"/>
</dbReference>
<dbReference type="EMBL" id="PXYK01000046">
    <property type="protein sequence ID" value="PSJ50986.1"/>
    <property type="molecule type" value="Genomic_DNA"/>
</dbReference>
<dbReference type="OrthoDB" id="179763at2"/>
<organism evidence="2 3">
    <name type="scientific">Kumtagia ephedrae</name>
    <dbReference type="NCBI Taxonomy" id="2116701"/>
    <lineage>
        <taxon>Bacteria</taxon>
        <taxon>Pseudomonadati</taxon>
        <taxon>Pseudomonadota</taxon>
        <taxon>Alphaproteobacteria</taxon>
        <taxon>Hyphomicrobiales</taxon>
        <taxon>Phyllobacteriaceae</taxon>
        <taxon>Kumtagia</taxon>
    </lineage>
</organism>
<gene>
    <name evidence="2" type="ORF">C7I84_27980</name>
</gene>
<name>A0A2P7RL96_9HYPH</name>
<dbReference type="Gene3D" id="3.90.1200.10">
    <property type="match status" value="1"/>
</dbReference>
<keyword evidence="3" id="KW-1185">Reference proteome</keyword>
<dbReference type="GO" id="GO:0006646">
    <property type="term" value="P:phosphatidylethanolamine biosynthetic process"/>
    <property type="evidence" value="ECO:0007669"/>
    <property type="project" value="TreeGrafter"/>
</dbReference>
<dbReference type="CDD" id="cd05151">
    <property type="entry name" value="ChoK-like"/>
    <property type="match status" value="1"/>
</dbReference>
<dbReference type="Gene3D" id="3.30.200.20">
    <property type="entry name" value="Phosphorylase Kinase, domain 1"/>
    <property type="match status" value="1"/>
</dbReference>
<keyword evidence="2" id="KW-0808">Transferase</keyword>
<dbReference type="PANTHER" id="PTHR22603:SF66">
    <property type="entry name" value="ETHANOLAMINE KINASE"/>
    <property type="match status" value="1"/>
</dbReference>